<reference evidence="4 5" key="1">
    <citation type="submission" date="2019-07" db="EMBL/GenBank/DDBJ databases">
        <title>Caenimonas sedimenti sp. nov., isolated from activated sludge.</title>
        <authorList>
            <person name="Xu J."/>
        </authorList>
    </citation>
    <scope>NUCLEOTIDE SEQUENCE [LARGE SCALE GENOMIC DNA]</scope>
    <source>
        <strain evidence="4 5">HX-9-20</strain>
    </source>
</reference>
<evidence type="ECO:0000256" key="2">
    <source>
        <dbReference type="ARBA" id="ARBA00022840"/>
    </source>
</evidence>
<dbReference type="InterPro" id="IPR002611">
    <property type="entry name" value="IstB_ATP-bd"/>
</dbReference>
<dbReference type="Proteomes" id="UP000318199">
    <property type="component" value="Unassembled WGS sequence"/>
</dbReference>
<protein>
    <submittedName>
        <fullName evidence="4">AAA family ATPase</fullName>
    </submittedName>
</protein>
<dbReference type="Pfam" id="PF01695">
    <property type="entry name" value="IstB_IS21"/>
    <property type="match status" value="1"/>
</dbReference>
<evidence type="ECO:0000313" key="4">
    <source>
        <dbReference type="EMBL" id="TWO64409.1"/>
    </source>
</evidence>
<dbReference type="GO" id="GO:0006260">
    <property type="term" value="P:DNA replication"/>
    <property type="evidence" value="ECO:0007669"/>
    <property type="project" value="TreeGrafter"/>
</dbReference>
<dbReference type="OrthoDB" id="8150723at2"/>
<name>A0A562ZE69_9BURK</name>
<dbReference type="AlphaFoldDB" id="A0A562ZE69"/>
<dbReference type="EMBL" id="VOBQ01000032">
    <property type="protein sequence ID" value="TWO64409.1"/>
    <property type="molecule type" value="Genomic_DNA"/>
</dbReference>
<dbReference type="SUPFAM" id="SSF52540">
    <property type="entry name" value="P-loop containing nucleoside triphosphate hydrolases"/>
    <property type="match status" value="1"/>
</dbReference>
<keyword evidence="2" id="KW-0067">ATP-binding</keyword>
<evidence type="ECO:0000256" key="1">
    <source>
        <dbReference type="ARBA" id="ARBA00022741"/>
    </source>
</evidence>
<proteinExistence type="predicted"/>
<keyword evidence="1" id="KW-0547">Nucleotide-binding</keyword>
<sequence length="250" mass="27940">MSTSIQNTHQMRELRLNAMTQAYERQQETPKLHDLNFDDRFGLLLEAECAARRTRKLSRLVKTANLPEAASLEDLDTRPSRGLDKALVSSLAGCGWIQRQHNLIVVGPTGVGKTWLACALAHQACRQGMKVWFQKAADLYTSIVEASMEGTVSKLKTSLTTPNLLILDDFGIGEMTPYACQVLLDIVDRRMRTGSLLITSQYPTEKWHASFPDPTIADAVLDRVVHQAYRIQLKGESMRKMRGRAALAEA</sequence>
<keyword evidence="5" id="KW-1185">Reference proteome</keyword>
<evidence type="ECO:0000259" key="3">
    <source>
        <dbReference type="Pfam" id="PF01695"/>
    </source>
</evidence>
<dbReference type="InterPro" id="IPR047661">
    <property type="entry name" value="IstB"/>
</dbReference>
<dbReference type="CDD" id="cd00009">
    <property type="entry name" value="AAA"/>
    <property type="match status" value="1"/>
</dbReference>
<dbReference type="PANTHER" id="PTHR30050">
    <property type="entry name" value="CHROMOSOMAL REPLICATION INITIATOR PROTEIN DNAA"/>
    <property type="match status" value="1"/>
</dbReference>
<gene>
    <name evidence="4" type="ORF">FN976_28135</name>
</gene>
<comment type="caution">
    <text evidence="4">The sequence shown here is derived from an EMBL/GenBank/DDBJ whole genome shotgun (WGS) entry which is preliminary data.</text>
</comment>
<dbReference type="InterPro" id="IPR028350">
    <property type="entry name" value="DNAC/IstB-like"/>
</dbReference>
<dbReference type="GO" id="GO:0005524">
    <property type="term" value="F:ATP binding"/>
    <property type="evidence" value="ECO:0007669"/>
    <property type="project" value="UniProtKB-KW"/>
</dbReference>
<organism evidence="4 5">
    <name type="scientific">Caenimonas sedimenti</name>
    <dbReference type="NCBI Taxonomy" id="2596921"/>
    <lineage>
        <taxon>Bacteria</taxon>
        <taxon>Pseudomonadati</taxon>
        <taxon>Pseudomonadota</taxon>
        <taxon>Betaproteobacteria</taxon>
        <taxon>Burkholderiales</taxon>
        <taxon>Comamonadaceae</taxon>
        <taxon>Caenimonas</taxon>
    </lineage>
</organism>
<evidence type="ECO:0000313" key="5">
    <source>
        <dbReference type="Proteomes" id="UP000318199"/>
    </source>
</evidence>
<dbReference type="NCBIfam" id="NF038214">
    <property type="entry name" value="IS21_help_AAA"/>
    <property type="match status" value="1"/>
</dbReference>
<dbReference type="Gene3D" id="3.40.50.300">
    <property type="entry name" value="P-loop containing nucleotide triphosphate hydrolases"/>
    <property type="match status" value="1"/>
</dbReference>
<feature type="domain" description="IstB-like ATP-binding" evidence="3">
    <location>
        <begin position="10"/>
        <end position="242"/>
    </location>
</feature>
<dbReference type="InterPro" id="IPR027417">
    <property type="entry name" value="P-loop_NTPase"/>
</dbReference>
<dbReference type="PIRSF" id="PIRSF003073">
    <property type="entry name" value="DNAC_TnpB_IstB"/>
    <property type="match status" value="1"/>
</dbReference>
<dbReference type="PANTHER" id="PTHR30050:SF4">
    <property type="entry name" value="ATP-BINDING PROTEIN RV3427C IN INSERTION SEQUENCE-RELATED"/>
    <property type="match status" value="1"/>
</dbReference>
<accession>A0A562ZE69</accession>
<dbReference type="RefSeq" id="WP_145897314.1">
    <property type="nucleotide sequence ID" value="NZ_VOBQ01000032.1"/>
</dbReference>